<keyword evidence="1" id="KW-0812">Transmembrane</keyword>
<dbReference type="Proteomes" id="UP000054047">
    <property type="component" value="Unassembled WGS sequence"/>
</dbReference>
<feature type="transmembrane region" description="Helical" evidence="1">
    <location>
        <begin position="54"/>
        <end position="76"/>
    </location>
</feature>
<dbReference type="AlphaFoldDB" id="A0A0C2HC40"/>
<evidence type="ECO:0000313" key="2">
    <source>
        <dbReference type="EMBL" id="KIH67071.1"/>
    </source>
</evidence>
<keyword evidence="1" id="KW-1133">Transmembrane helix</keyword>
<reference evidence="2 3" key="1">
    <citation type="submission" date="2013-12" db="EMBL/GenBank/DDBJ databases">
        <title>Draft genome of the parsitic nematode Ancylostoma duodenale.</title>
        <authorList>
            <person name="Mitreva M."/>
        </authorList>
    </citation>
    <scope>NUCLEOTIDE SEQUENCE [LARGE SCALE GENOMIC DNA]</scope>
    <source>
        <strain evidence="2 3">Zhejiang</strain>
    </source>
</reference>
<evidence type="ECO:0000256" key="1">
    <source>
        <dbReference type="SAM" id="Phobius"/>
    </source>
</evidence>
<organism evidence="2 3">
    <name type="scientific">Ancylostoma duodenale</name>
    <dbReference type="NCBI Taxonomy" id="51022"/>
    <lineage>
        <taxon>Eukaryota</taxon>
        <taxon>Metazoa</taxon>
        <taxon>Ecdysozoa</taxon>
        <taxon>Nematoda</taxon>
        <taxon>Chromadorea</taxon>
        <taxon>Rhabditida</taxon>
        <taxon>Rhabditina</taxon>
        <taxon>Rhabditomorpha</taxon>
        <taxon>Strongyloidea</taxon>
        <taxon>Ancylostomatidae</taxon>
        <taxon>Ancylostomatinae</taxon>
        <taxon>Ancylostoma</taxon>
    </lineage>
</organism>
<keyword evidence="3" id="KW-1185">Reference proteome</keyword>
<keyword evidence="1" id="KW-0472">Membrane</keyword>
<sequence length="85" mass="9834">MDRGAMHLNPKYARVEEEEPWKFHPYEKSNNVIEKSEINEKPSTPISKATDSSWLFTLFVLSMVLTLQTILAVGSYSGEFCFRFD</sequence>
<evidence type="ECO:0000313" key="3">
    <source>
        <dbReference type="Proteomes" id="UP000054047"/>
    </source>
</evidence>
<proteinExistence type="predicted"/>
<gene>
    <name evidence="2" type="ORF">ANCDUO_02600</name>
</gene>
<name>A0A0C2HC40_9BILA</name>
<dbReference type="EMBL" id="KN726847">
    <property type="protein sequence ID" value="KIH67071.1"/>
    <property type="molecule type" value="Genomic_DNA"/>
</dbReference>
<protein>
    <submittedName>
        <fullName evidence="2">Uncharacterized protein</fullName>
    </submittedName>
</protein>
<accession>A0A0C2HC40</accession>